<name>A0AAT9GU97_9CREN</name>
<dbReference type="InterPro" id="IPR043998">
    <property type="entry name" value="Put_Metallopep"/>
</dbReference>
<proteinExistence type="predicted"/>
<dbReference type="EMBL" id="AP031322">
    <property type="protein sequence ID" value="BFH74167.1"/>
    <property type="molecule type" value="Genomic_DNA"/>
</dbReference>
<dbReference type="GeneID" id="92355063"/>
<dbReference type="InterPro" id="IPR012372">
    <property type="entry name" value="UCP014405_Zn-bd"/>
</dbReference>
<evidence type="ECO:0000313" key="2">
    <source>
        <dbReference type="EMBL" id="BFH74167.1"/>
    </source>
</evidence>
<accession>A0AAT9GU97</accession>
<reference evidence="2" key="1">
    <citation type="submission" date="2024-03" db="EMBL/GenBank/DDBJ databases">
        <title>Complete genome sequence of Sulfurisphaera javensis strain KD-1.</title>
        <authorList>
            <person name="Sakai H."/>
            <person name="Nur N."/>
            <person name="Suwanto A."/>
            <person name="Kurosawa N."/>
        </authorList>
    </citation>
    <scope>NUCLEOTIDE SEQUENCE</scope>
    <source>
        <strain evidence="2">KD-1</strain>
    </source>
</reference>
<dbReference type="AlphaFoldDB" id="A0AAT9GU97"/>
<sequence>MKFEYAEDVRKLAEIINEKFNLGLDLTKVIFIRSQGSKTRAIARTLMLPSQWRFVLSPNILYIIEVISEKYDKLSCEEKAYVTLHELTHIPRTMKGGLRNHSHSQFKKLKKPPYKELKEICKHI</sequence>
<protein>
    <submittedName>
        <fullName evidence="2">Metallopeptidase</fullName>
    </submittedName>
</protein>
<gene>
    <name evidence="2" type="ORF">SJAV_21110</name>
</gene>
<dbReference type="RefSeq" id="WP_369609703.1">
    <property type="nucleotide sequence ID" value="NZ_AP031322.1"/>
</dbReference>
<dbReference type="Pfam" id="PF18894">
    <property type="entry name" value="PhageMetallopep"/>
    <property type="match status" value="1"/>
</dbReference>
<evidence type="ECO:0000259" key="1">
    <source>
        <dbReference type="Pfam" id="PF18894"/>
    </source>
</evidence>
<dbReference type="PIRSF" id="PIRSF014405">
    <property type="entry name" value="UCP014405"/>
    <property type="match status" value="1"/>
</dbReference>
<organism evidence="2">
    <name type="scientific">Sulfurisphaera javensis</name>
    <dbReference type="NCBI Taxonomy" id="2049879"/>
    <lineage>
        <taxon>Archaea</taxon>
        <taxon>Thermoproteota</taxon>
        <taxon>Thermoprotei</taxon>
        <taxon>Sulfolobales</taxon>
        <taxon>Sulfolobaceae</taxon>
        <taxon>Sulfurisphaera</taxon>
    </lineage>
</organism>
<feature type="domain" description="Putative phage metallopeptidase" evidence="1">
    <location>
        <begin position="2"/>
        <end position="109"/>
    </location>
</feature>
<dbReference type="KEGG" id="sjv:SJAV_21110"/>